<dbReference type="PANTHER" id="PTHR44653:SF2">
    <property type="entry name" value="DNAJ HOMOLOG SUBFAMILY C MEMBER 1"/>
    <property type="match status" value="1"/>
</dbReference>
<evidence type="ECO:0000256" key="3">
    <source>
        <dbReference type="ARBA" id="ARBA00022989"/>
    </source>
</evidence>
<dbReference type="InterPro" id="IPR052606">
    <property type="entry name" value="DnaJ_domain_protein"/>
</dbReference>
<dbReference type="Pfam" id="PF00226">
    <property type="entry name" value="DnaJ"/>
    <property type="match status" value="1"/>
</dbReference>
<evidence type="ECO:0000256" key="2">
    <source>
        <dbReference type="ARBA" id="ARBA00022729"/>
    </source>
</evidence>
<accession>A0A0C3MGD1</accession>
<evidence type="ECO:0000256" key="4">
    <source>
        <dbReference type="ARBA" id="ARBA00023136"/>
    </source>
</evidence>
<feature type="compositionally biased region" description="Polar residues" evidence="6">
    <location>
        <begin position="292"/>
        <end position="302"/>
    </location>
</feature>
<feature type="signal peptide" evidence="7">
    <location>
        <begin position="1"/>
        <end position="19"/>
    </location>
</feature>
<sequence length="318" mass="35086">MKLHLILVGLLSLLSFALAWTKEDYEIFDLVSAVESTEGKGTTFYSWLDISSKATVPEINKAYRKKSMQLHPDKNPGVKGINERYARLGVVAAILRDSERRERYDFFYKNGVPRWRGTGYYYSRYRPGLGSVVVFLVMLSSGLQLVVQKMNYKKDLERIDRFRSKARQAAWGPRMIPQPGAKKVRVSLSNSIQDEDGPTARFVDMLVEGEHVYLLGDDEPVLLDGDVATKPTIGNTWAINLIKALIQKALPKSDSPSEETATGQDQPVEVATSTEEDTDAGDGTDAGGNSAPSGSKVVSASGISKVAGRRRKVAPKKK</sequence>
<dbReference type="Gene3D" id="1.10.287.110">
    <property type="entry name" value="DnaJ domain"/>
    <property type="match status" value="1"/>
</dbReference>
<comment type="subcellular location">
    <subcellularLocation>
        <location evidence="5">Endomembrane system</location>
        <topology evidence="5">Single-pass membrane protein</topology>
    </subcellularLocation>
</comment>
<dbReference type="PROSITE" id="PS50076">
    <property type="entry name" value="DNAJ_2"/>
    <property type="match status" value="1"/>
</dbReference>
<dbReference type="HOGENOM" id="CLU_037236_0_1_1"/>
<feature type="chain" id="PRO_5002175903" description="J domain-containing protein" evidence="7">
    <location>
        <begin position="20"/>
        <end position="318"/>
    </location>
</feature>
<dbReference type="PRINTS" id="PR00625">
    <property type="entry name" value="JDOMAIN"/>
</dbReference>
<dbReference type="InterPro" id="IPR001623">
    <property type="entry name" value="DnaJ_domain"/>
</dbReference>
<organism evidence="9 10">
    <name type="scientific">Tulasnella calospora MUT 4182</name>
    <dbReference type="NCBI Taxonomy" id="1051891"/>
    <lineage>
        <taxon>Eukaryota</taxon>
        <taxon>Fungi</taxon>
        <taxon>Dikarya</taxon>
        <taxon>Basidiomycota</taxon>
        <taxon>Agaricomycotina</taxon>
        <taxon>Agaricomycetes</taxon>
        <taxon>Cantharellales</taxon>
        <taxon>Tulasnellaceae</taxon>
        <taxon>Tulasnella</taxon>
    </lineage>
</organism>
<keyword evidence="10" id="KW-1185">Reference proteome</keyword>
<dbReference type="AlphaFoldDB" id="A0A0C3MGD1"/>
<gene>
    <name evidence="9" type="ORF">M407DRAFT_95742</name>
</gene>
<evidence type="ECO:0000259" key="8">
    <source>
        <dbReference type="PROSITE" id="PS50076"/>
    </source>
</evidence>
<feature type="domain" description="J" evidence="8">
    <location>
        <begin position="43"/>
        <end position="108"/>
    </location>
</feature>
<keyword evidence="3" id="KW-1133">Transmembrane helix</keyword>
<dbReference type="STRING" id="1051891.A0A0C3MGD1"/>
<feature type="compositionally biased region" description="Basic residues" evidence="6">
    <location>
        <begin position="307"/>
        <end position="318"/>
    </location>
</feature>
<dbReference type="EMBL" id="KN822952">
    <property type="protein sequence ID" value="KIO32767.1"/>
    <property type="molecule type" value="Genomic_DNA"/>
</dbReference>
<evidence type="ECO:0000256" key="1">
    <source>
        <dbReference type="ARBA" id="ARBA00022692"/>
    </source>
</evidence>
<evidence type="ECO:0000313" key="10">
    <source>
        <dbReference type="Proteomes" id="UP000054248"/>
    </source>
</evidence>
<dbReference type="InterPro" id="IPR036869">
    <property type="entry name" value="J_dom_sf"/>
</dbReference>
<dbReference type="PANTHER" id="PTHR44653">
    <property type="entry name" value="DNAJ HOMOLOG SUBFAMILY C MEMBER 1"/>
    <property type="match status" value="1"/>
</dbReference>
<evidence type="ECO:0000256" key="5">
    <source>
        <dbReference type="ARBA" id="ARBA00037847"/>
    </source>
</evidence>
<keyword evidence="2 7" id="KW-0732">Signal</keyword>
<evidence type="ECO:0000256" key="7">
    <source>
        <dbReference type="SAM" id="SignalP"/>
    </source>
</evidence>
<dbReference type="CDD" id="cd06257">
    <property type="entry name" value="DnaJ"/>
    <property type="match status" value="1"/>
</dbReference>
<dbReference type="Proteomes" id="UP000054248">
    <property type="component" value="Unassembled WGS sequence"/>
</dbReference>
<evidence type="ECO:0000256" key="6">
    <source>
        <dbReference type="SAM" id="MobiDB-lite"/>
    </source>
</evidence>
<keyword evidence="1" id="KW-0812">Transmembrane</keyword>
<reference evidence="9 10" key="1">
    <citation type="submission" date="2014-04" db="EMBL/GenBank/DDBJ databases">
        <authorList>
            <consortium name="DOE Joint Genome Institute"/>
            <person name="Kuo A."/>
            <person name="Girlanda M."/>
            <person name="Perotto S."/>
            <person name="Kohler A."/>
            <person name="Nagy L.G."/>
            <person name="Floudas D."/>
            <person name="Copeland A."/>
            <person name="Barry K.W."/>
            <person name="Cichocki N."/>
            <person name="Veneault-Fourrey C."/>
            <person name="LaButti K."/>
            <person name="Lindquist E.A."/>
            <person name="Lipzen A."/>
            <person name="Lundell T."/>
            <person name="Morin E."/>
            <person name="Murat C."/>
            <person name="Sun H."/>
            <person name="Tunlid A."/>
            <person name="Henrissat B."/>
            <person name="Grigoriev I.V."/>
            <person name="Hibbett D.S."/>
            <person name="Martin F."/>
            <person name="Nordberg H.P."/>
            <person name="Cantor M.N."/>
            <person name="Hua S.X."/>
        </authorList>
    </citation>
    <scope>NUCLEOTIDE SEQUENCE [LARGE SCALE GENOMIC DNA]</scope>
    <source>
        <strain evidence="9 10">MUT 4182</strain>
    </source>
</reference>
<proteinExistence type="predicted"/>
<dbReference type="SUPFAM" id="SSF46565">
    <property type="entry name" value="Chaperone J-domain"/>
    <property type="match status" value="1"/>
</dbReference>
<feature type="region of interest" description="Disordered" evidence="6">
    <location>
        <begin position="253"/>
        <end position="318"/>
    </location>
</feature>
<dbReference type="GO" id="GO:0012505">
    <property type="term" value="C:endomembrane system"/>
    <property type="evidence" value="ECO:0007669"/>
    <property type="project" value="UniProtKB-SubCell"/>
</dbReference>
<name>A0A0C3MGD1_9AGAM</name>
<dbReference type="SMART" id="SM00271">
    <property type="entry name" value="DnaJ"/>
    <property type="match status" value="1"/>
</dbReference>
<reference evidence="10" key="2">
    <citation type="submission" date="2015-01" db="EMBL/GenBank/DDBJ databases">
        <title>Evolutionary Origins and Diversification of the Mycorrhizal Mutualists.</title>
        <authorList>
            <consortium name="DOE Joint Genome Institute"/>
            <consortium name="Mycorrhizal Genomics Consortium"/>
            <person name="Kohler A."/>
            <person name="Kuo A."/>
            <person name="Nagy L.G."/>
            <person name="Floudas D."/>
            <person name="Copeland A."/>
            <person name="Barry K.W."/>
            <person name="Cichocki N."/>
            <person name="Veneault-Fourrey C."/>
            <person name="LaButti K."/>
            <person name="Lindquist E.A."/>
            <person name="Lipzen A."/>
            <person name="Lundell T."/>
            <person name="Morin E."/>
            <person name="Murat C."/>
            <person name="Riley R."/>
            <person name="Ohm R."/>
            <person name="Sun H."/>
            <person name="Tunlid A."/>
            <person name="Henrissat B."/>
            <person name="Grigoriev I.V."/>
            <person name="Hibbett D.S."/>
            <person name="Martin F."/>
        </authorList>
    </citation>
    <scope>NUCLEOTIDE SEQUENCE [LARGE SCALE GENOMIC DNA]</scope>
    <source>
        <strain evidence="10">MUT 4182</strain>
    </source>
</reference>
<protein>
    <recommendedName>
        <fullName evidence="8">J domain-containing protein</fullName>
    </recommendedName>
</protein>
<keyword evidence="4" id="KW-0472">Membrane</keyword>
<evidence type="ECO:0000313" key="9">
    <source>
        <dbReference type="EMBL" id="KIO32767.1"/>
    </source>
</evidence>
<dbReference type="OrthoDB" id="413400at2759"/>